<feature type="transmembrane region" description="Helical" evidence="7">
    <location>
        <begin position="239"/>
        <end position="261"/>
    </location>
</feature>
<feature type="transmembrane region" description="Helical" evidence="7">
    <location>
        <begin position="41"/>
        <end position="61"/>
    </location>
</feature>
<dbReference type="PANTHER" id="PTHR33048:SF110">
    <property type="entry name" value="UBID FAMILY DECARBOXYLASE"/>
    <property type="match status" value="1"/>
</dbReference>
<protein>
    <recommendedName>
        <fullName evidence="8">Rhodopsin domain-containing protein</fullName>
    </recommendedName>
</protein>
<sequence length="409" mass="46283">MLDLKVESWIWFGFATLVLIARYTSRWMQLGSIMKFQADDFVMIFVFCFYTVLIVTMNIVAHVDTNLMLPEDVPLLTPETIRDRIYGSKMVLVVEQSMITVTWGCKVCLLCMYYKLTFGLKQVIAVKALVAYVGLSWLVMEILYFGVWCKPFHNYWAVPTPNAQCSAAVHHLITNAVFNISSDIMMLMVPLPLLISSKLPRVNKIILCGLFSMGVFVILCAALNKYYSFASPFSPMWTYWYIREASTAVLVANMPMCWALVRRVFRVRSFIYASKTHSNTGAITMTAGTKAGSKPRTKKQKSMVQSVIDKLEERSETSTSRGERDWWEREGRVGSTEDLVTPPGKAKVMPLEIWESKQFNVVDNHRASGTATGDSRLMYNGLSDSGKEYKTETVVTARHSESSDGAGRR</sequence>
<organism evidence="9 10">
    <name type="scientific">Phlyctema vagabunda</name>
    <dbReference type="NCBI Taxonomy" id="108571"/>
    <lineage>
        <taxon>Eukaryota</taxon>
        <taxon>Fungi</taxon>
        <taxon>Dikarya</taxon>
        <taxon>Ascomycota</taxon>
        <taxon>Pezizomycotina</taxon>
        <taxon>Leotiomycetes</taxon>
        <taxon>Helotiales</taxon>
        <taxon>Dermateaceae</taxon>
        <taxon>Phlyctema</taxon>
    </lineage>
</organism>
<feature type="transmembrane region" description="Helical" evidence="7">
    <location>
        <begin position="205"/>
        <end position="227"/>
    </location>
</feature>
<feature type="region of interest" description="Disordered" evidence="6">
    <location>
        <begin position="285"/>
        <end position="304"/>
    </location>
</feature>
<name>A0ABR4P9N1_9HELO</name>
<evidence type="ECO:0000313" key="10">
    <source>
        <dbReference type="Proteomes" id="UP001629113"/>
    </source>
</evidence>
<feature type="transmembrane region" description="Helical" evidence="7">
    <location>
        <begin position="128"/>
        <end position="148"/>
    </location>
</feature>
<evidence type="ECO:0000256" key="5">
    <source>
        <dbReference type="ARBA" id="ARBA00038359"/>
    </source>
</evidence>
<evidence type="ECO:0000256" key="7">
    <source>
        <dbReference type="SAM" id="Phobius"/>
    </source>
</evidence>
<dbReference type="Proteomes" id="UP001629113">
    <property type="component" value="Unassembled WGS sequence"/>
</dbReference>
<evidence type="ECO:0000256" key="3">
    <source>
        <dbReference type="ARBA" id="ARBA00022989"/>
    </source>
</evidence>
<comment type="subcellular location">
    <subcellularLocation>
        <location evidence="1">Membrane</location>
        <topology evidence="1">Multi-pass membrane protein</topology>
    </subcellularLocation>
</comment>
<feature type="domain" description="Rhodopsin" evidence="8">
    <location>
        <begin position="22"/>
        <end position="263"/>
    </location>
</feature>
<dbReference type="InterPro" id="IPR052337">
    <property type="entry name" value="SAT4-like"/>
</dbReference>
<gene>
    <name evidence="9" type="ORF">PVAG01_08386</name>
</gene>
<dbReference type="InterPro" id="IPR049326">
    <property type="entry name" value="Rhodopsin_dom_fungi"/>
</dbReference>
<comment type="similarity">
    <text evidence="5">Belongs to the SAT4 family.</text>
</comment>
<evidence type="ECO:0000259" key="8">
    <source>
        <dbReference type="Pfam" id="PF20684"/>
    </source>
</evidence>
<dbReference type="PANTHER" id="PTHR33048">
    <property type="entry name" value="PTH11-LIKE INTEGRAL MEMBRANE PROTEIN (AFU_ORTHOLOGUE AFUA_5G11245)"/>
    <property type="match status" value="1"/>
</dbReference>
<proteinExistence type="inferred from homology"/>
<keyword evidence="4 7" id="KW-0472">Membrane</keyword>
<evidence type="ECO:0000256" key="6">
    <source>
        <dbReference type="SAM" id="MobiDB-lite"/>
    </source>
</evidence>
<keyword evidence="10" id="KW-1185">Reference proteome</keyword>
<keyword evidence="2 7" id="KW-0812">Transmembrane</keyword>
<feature type="transmembrane region" description="Helical" evidence="7">
    <location>
        <begin position="168"/>
        <end position="193"/>
    </location>
</feature>
<evidence type="ECO:0000256" key="1">
    <source>
        <dbReference type="ARBA" id="ARBA00004141"/>
    </source>
</evidence>
<feature type="transmembrane region" description="Helical" evidence="7">
    <location>
        <begin position="6"/>
        <end position="25"/>
    </location>
</feature>
<keyword evidence="3 7" id="KW-1133">Transmembrane helix</keyword>
<comment type="caution">
    <text evidence="9">The sequence shown here is derived from an EMBL/GenBank/DDBJ whole genome shotgun (WGS) entry which is preliminary data.</text>
</comment>
<dbReference type="EMBL" id="JBFCZG010000007">
    <property type="protein sequence ID" value="KAL3419887.1"/>
    <property type="molecule type" value="Genomic_DNA"/>
</dbReference>
<reference evidence="9 10" key="1">
    <citation type="submission" date="2024-06" db="EMBL/GenBank/DDBJ databases">
        <title>Complete genome of Phlyctema vagabunda strain 19-DSS-EL-015.</title>
        <authorList>
            <person name="Fiorenzani C."/>
        </authorList>
    </citation>
    <scope>NUCLEOTIDE SEQUENCE [LARGE SCALE GENOMIC DNA]</scope>
    <source>
        <strain evidence="9 10">19-DSS-EL-015</strain>
    </source>
</reference>
<evidence type="ECO:0000313" key="9">
    <source>
        <dbReference type="EMBL" id="KAL3419887.1"/>
    </source>
</evidence>
<evidence type="ECO:0000256" key="4">
    <source>
        <dbReference type="ARBA" id="ARBA00023136"/>
    </source>
</evidence>
<dbReference type="Pfam" id="PF20684">
    <property type="entry name" value="Fung_rhodopsin"/>
    <property type="match status" value="1"/>
</dbReference>
<evidence type="ECO:0000256" key="2">
    <source>
        <dbReference type="ARBA" id="ARBA00022692"/>
    </source>
</evidence>
<accession>A0ABR4P9N1</accession>